<dbReference type="Proteomes" id="UP000254554">
    <property type="component" value="Unassembled WGS sequence"/>
</dbReference>
<dbReference type="NCBIfam" id="NF006598">
    <property type="entry name" value="PRK09135.1"/>
    <property type="match status" value="1"/>
</dbReference>
<dbReference type="Pfam" id="PF13561">
    <property type="entry name" value="adh_short_C2"/>
    <property type="match status" value="1"/>
</dbReference>
<gene>
    <name evidence="3" type="primary">fabG_1</name>
    <name evidence="3" type="ORF">NCTC11370_00112</name>
</gene>
<protein>
    <submittedName>
        <fullName evidence="3">3-oxoacyl-[acyl-carrier-protein] reductase FabG</fullName>
        <ecNumber evidence="3">1.1.1.100</ecNumber>
    </submittedName>
</protein>
<evidence type="ECO:0000256" key="1">
    <source>
        <dbReference type="ARBA" id="ARBA00006484"/>
    </source>
</evidence>
<proteinExistence type="inferred from homology"/>
<organism evidence="3 4">
    <name type="scientific">Fluoribacter dumoffii</name>
    <dbReference type="NCBI Taxonomy" id="463"/>
    <lineage>
        <taxon>Bacteria</taxon>
        <taxon>Pseudomonadati</taxon>
        <taxon>Pseudomonadota</taxon>
        <taxon>Gammaproteobacteria</taxon>
        <taxon>Legionellales</taxon>
        <taxon>Legionellaceae</taxon>
        <taxon>Fluoribacter</taxon>
    </lineage>
</organism>
<dbReference type="PANTHER" id="PTHR43639">
    <property type="entry name" value="OXIDOREDUCTASE, SHORT-CHAIN DEHYDROGENASE/REDUCTASE FAMILY (AFU_ORTHOLOGUE AFUA_5G02870)"/>
    <property type="match status" value="1"/>
</dbReference>
<name>A0A377G5H8_9GAMM</name>
<dbReference type="EC" id="1.1.1.100" evidence="3"/>
<dbReference type="SUPFAM" id="SSF51735">
    <property type="entry name" value="NAD(P)-binding Rossmann-fold domains"/>
    <property type="match status" value="1"/>
</dbReference>
<sequence>MEGQCEGGNCSIYRSSATINTLIHTSSWGGAGLQQVKVRSLNRKHTLNPSAKEDTKTALVTGGARRIGAAIVRKLHAADYKVIIHCHHSLQEAQCLAADLNAHRPHSAWVLQKELTAPGAAEEMLTSVQEWTTRLDLLVNNASVFIRTDLTTFADTDWYSLFDIHVKAPFLLCLAARPLLAKHSGAIINITDIHAQKPLKEYSVYCQSKAALEMQTKSLAREFAPEIRVNAIAPGATAWPENFNSLTPEAKEKIIAKTPLKKHGDPDCIAQAVLALAENSFITGQILKVDGGRSLLG</sequence>
<accession>A0A377G5H8</accession>
<dbReference type="InterPro" id="IPR036291">
    <property type="entry name" value="NAD(P)-bd_dom_sf"/>
</dbReference>
<dbReference type="PANTHER" id="PTHR43639:SF1">
    <property type="entry name" value="SHORT-CHAIN DEHYDROGENASE_REDUCTASE FAMILY PROTEIN"/>
    <property type="match status" value="1"/>
</dbReference>
<dbReference type="PRINTS" id="PR00080">
    <property type="entry name" value="SDRFAMILY"/>
</dbReference>
<dbReference type="Gene3D" id="3.40.50.720">
    <property type="entry name" value="NAD(P)-binding Rossmann-like Domain"/>
    <property type="match status" value="1"/>
</dbReference>
<comment type="similarity">
    <text evidence="1">Belongs to the short-chain dehydrogenases/reductases (SDR) family.</text>
</comment>
<evidence type="ECO:0000313" key="4">
    <source>
        <dbReference type="Proteomes" id="UP000254554"/>
    </source>
</evidence>
<dbReference type="AlphaFoldDB" id="A0A377G5H8"/>
<dbReference type="EMBL" id="UGGT01000001">
    <property type="protein sequence ID" value="STO20067.1"/>
    <property type="molecule type" value="Genomic_DNA"/>
</dbReference>
<dbReference type="OrthoDB" id="9793499at2"/>
<dbReference type="PRINTS" id="PR00081">
    <property type="entry name" value="GDHRDH"/>
</dbReference>
<keyword evidence="2 3" id="KW-0560">Oxidoreductase</keyword>
<reference evidence="3 4" key="1">
    <citation type="submission" date="2018-06" db="EMBL/GenBank/DDBJ databases">
        <authorList>
            <consortium name="Pathogen Informatics"/>
            <person name="Doyle S."/>
        </authorList>
    </citation>
    <scope>NUCLEOTIDE SEQUENCE [LARGE SCALE GENOMIC DNA]</scope>
    <source>
        <strain evidence="3 4">NCTC11370</strain>
    </source>
</reference>
<dbReference type="GO" id="GO:0004316">
    <property type="term" value="F:3-oxoacyl-[acyl-carrier-protein] reductase (NADPH) activity"/>
    <property type="evidence" value="ECO:0007669"/>
    <property type="project" value="UniProtKB-EC"/>
</dbReference>
<dbReference type="STRING" id="1094715.GCA_000236165_00113"/>
<evidence type="ECO:0000256" key="2">
    <source>
        <dbReference type="ARBA" id="ARBA00023002"/>
    </source>
</evidence>
<dbReference type="InterPro" id="IPR002347">
    <property type="entry name" value="SDR_fam"/>
</dbReference>
<keyword evidence="4" id="KW-1185">Reference proteome</keyword>
<evidence type="ECO:0000313" key="3">
    <source>
        <dbReference type="EMBL" id="STO20067.1"/>
    </source>
</evidence>